<evidence type="ECO:0000313" key="1">
    <source>
        <dbReference type="EMBL" id="HIP89353.1"/>
    </source>
</evidence>
<dbReference type="SUPFAM" id="SSF53850">
    <property type="entry name" value="Periplasmic binding protein-like II"/>
    <property type="match status" value="1"/>
</dbReference>
<protein>
    <submittedName>
        <fullName evidence="1">TAXI family TRAP transporter solute-binding subunit</fullName>
    </submittedName>
</protein>
<dbReference type="PANTHER" id="PTHR42941:SF1">
    <property type="entry name" value="SLL1037 PROTEIN"/>
    <property type="match status" value="1"/>
</dbReference>
<name>A0A832ZFQ8_9EURY</name>
<dbReference type="PANTHER" id="PTHR42941">
    <property type="entry name" value="SLL1037 PROTEIN"/>
    <property type="match status" value="1"/>
</dbReference>
<dbReference type="PROSITE" id="PS51257">
    <property type="entry name" value="PROKAR_LIPOPROTEIN"/>
    <property type="match status" value="1"/>
</dbReference>
<reference evidence="1" key="1">
    <citation type="journal article" date="2020" name="ISME J.">
        <title>Gammaproteobacteria mediating utilization of methyl-, sulfur- and petroleum organic compounds in deep ocean hydrothermal plumes.</title>
        <authorList>
            <person name="Zhou Z."/>
            <person name="Liu Y."/>
            <person name="Pan J."/>
            <person name="Cron B.R."/>
            <person name="Toner B.M."/>
            <person name="Anantharaman K."/>
            <person name="Breier J.A."/>
            <person name="Dick G.J."/>
            <person name="Li M."/>
        </authorList>
    </citation>
    <scope>NUCLEOTIDE SEQUENCE</scope>
    <source>
        <strain evidence="1">SZUA-1476</strain>
    </source>
</reference>
<dbReference type="AlphaFoldDB" id="A0A832ZFQ8"/>
<organism evidence="1 2">
    <name type="scientific">Thermococcus paralvinellae</name>
    <dbReference type="NCBI Taxonomy" id="582419"/>
    <lineage>
        <taxon>Archaea</taxon>
        <taxon>Methanobacteriati</taxon>
        <taxon>Methanobacteriota</taxon>
        <taxon>Thermococci</taxon>
        <taxon>Thermococcales</taxon>
        <taxon>Thermococcaceae</taxon>
        <taxon>Thermococcus</taxon>
    </lineage>
</organism>
<accession>A0A832ZFQ8</accession>
<gene>
    <name evidence="1" type="ORF">EYH24_05385</name>
</gene>
<dbReference type="EMBL" id="DQUR01000184">
    <property type="protein sequence ID" value="HIP89353.1"/>
    <property type="molecule type" value="Genomic_DNA"/>
</dbReference>
<evidence type="ECO:0000313" key="2">
    <source>
        <dbReference type="Proteomes" id="UP000653692"/>
    </source>
</evidence>
<dbReference type="Pfam" id="PF16868">
    <property type="entry name" value="NMT1_3"/>
    <property type="match status" value="1"/>
</dbReference>
<comment type="caution">
    <text evidence="1">The sequence shown here is derived from an EMBL/GenBank/DDBJ whole genome shotgun (WGS) entry which is preliminary data.</text>
</comment>
<proteinExistence type="predicted"/>
<dbReference type="Gene3D" id="3.40.190.10">
    <property type="entry name" value="Periplasmic binding protein-like II"/>
    <property type="match status" value="2"/>
</dbReference>
<dbReference type="Proteomes" id="UP000653692">
    <property type="component" value="Unassembled WGS sequence"/>
</dbReference>
<dbReference type="InterPro" id="IPR011852">
    <property type="entry name" value="TRAP_TAXI"/>
</dbReference>
<dbReference type="CDD" id="cd13520">
    <property type="entry name" value="PBP2_TAXI_TRAP"/>
    <property type="match status" value="1"/>
</dbReference>
<dbReference type="NCBIfam" id="TIGR02122">
    <property type="entry name" value="TRAP_TAXI"/>
    <property type="match status" value="1"/>
</dbReference>
<sequence length="348" mass="38019">MKNLLKTLGSLMVLGILAISIFASGCIGGEETPKEQTTTEQPKAEWPSTLRFLHGAPGGTWEQIGGVFAELISKNLVPTTTRTGGGVSNIINLNDGKGDLGLTGAILGMPAMRGDPPFEKKIDNVAAIANLYRQWFYFIISKDFADKHGIKSVDDIFEKKIPIRLASLKPGTLSEFTLNSLLQTGYGVTYDDIKSWGGEIIWASYSDGANQLINGNIDAFAFTLSMPSTVIMQIEAQKEIYILPISEEVRKKMAEAYGTVTFTFEPGVYKCIKEPVPTIGTYTVLIARKDLPEDLVYEITKLYFANKDELAKSIKALGELSPEEAAKNTGFPLHPGAEKYYKEIGALS</sequence>